<dbReference type="InParanoid" id="T0SEB5"/>
<keyword evidence="1" id="KW-1133">Transmembrane helix</keyword>
<dbReference type="AlphaFoldDB" id="T0SEB5"/>
<evidence type="ECO:0000256" key="1">
    <source>
        <dbReference type="SAM" id="Phobius"/>
    </source>
</evidence>
<dbReference type="OrthoDB" id="68558at2759"/>
<dbReference type="GeneID" id="19941949"/>
<dbReference type="OMA" id="AYQNATN"/>
<keyword evidence="3" id="KW-1185">Reference proteome</keyword>
<gene>
    <name evidence="2" type="ORF">SDRG_01222</name>
</gene>
<accession>T0SEB5</accession>
<dbReference type="EMBL" id="JH767134">
    <property type="protein sequence ID" value="EQC41247.1"/>
    <property type="molecule type" value="Genomic_DNA"/>
</dbReference>
<proteinExistence type="predicted"/>
<sequence>MPSLQRVRQRVFIIVVASAFFFTASLVSVMQKQSSALSSYYCSPAQLSAVRSFAYQNATNQSQSCLLTVLGLLAPTALDVQNRPLQGIATSALNSYCTSTCYGPIQAMKANLFPPCDTIVDGSVRSIGSIAMDLCPQGGNVATVPVATRPPNRTGTYCSYGQYDNMSRDLGLNDPSTPCGATARSALVPTLITFDINTIPFSNLTWSMVNAVCVPTCATLLAKMKAYTYPDCDGLINLETTLSLAAIVQSMCNTTSPYYPNAT</sequence>
<dbReference type="RefSeq" id="XP_008604961.1">
    <property type="nucleotide sequence ID" value="XM_008606739.1"/>
</dbReference>
<dbReference type="VEuPathDB" id="FungiDB:SDRG_01222"/>
<evidence type="ECO:0000313" key="2">
    <source>
        <dbReference type="EMBL" id="EQC41247.1"/>
    </source>
</evidence>
<evidence type="ECO:0000313" key="3">
    <source>
        <dbReference type="Proteomes" id="UP000030762"/>
    </source>
</evidence>
<name>T0SEB5_SAPDV</name>
<feature type="transmembrane region" description="Helical" evidence="1">
    <location>
        <begin position="12"/>
        <end position="30"/>
    </location>
</feature>
<keyword evidence="1" id="KW-0472">Membrane</keyword>
<keyword evidence="1" id="KW-0812">Transmembrane</keyword>
<organism evidence="2 3">
    <name type="scientific">Saprolegnia diclina (strain VS20)</name>
    <dbReference type="NCBI Taxonomy" id="1156394"/>
    <lineage>
        <taxon>Eukaryota</taxon>
        <taxon>Sar</taxon>
        <taxon>Stramenopiles</taxon>
        <taxon>Oomycota</taxon>
        <taxon>Saprolegniomycetes</taxon>
        <taxon>Saprolegniales</taxon>
        <taxon>Saprolegniaceae</taxon>
        <taxon>Saprolegnia</taxon>
    </lineage>
</organism>
<dbReference type="Proteomes" id="UP000030762">
    <property type="component" value="Unassembled WGS sequence"/>
</dbReference>
<reference evidence="2 3" key="1">
    <citation type="submission" date="2012-04" db="EMBL/GenBank/DDBJ databases">
        <title>The Genome Sequence of Saprolegnia declina VS20.</title>
        <authorList>
            <consortium name="The Broad Institute Genome Sequencing Platform"/>
            <person name="Russ C."/>
            <person name="Nusbaum C."/>
            <person name="Tyler B."/>
            <person name="van West P."/>
            <person name="Dieguez-Uribeondo J."/>
            <person name="de Bruijn I."/>
            <person name="Tripathy S."/>
            <person name="Jiang R."/>
            <person name="Young S.K."/>
            <person name="Zeng Q."/>
            <person name="Gargeya S."/>
            <person name="Fitzgerald M."/>
            <person name="Haas B."/>
            <person name="Abouelleil A."/>
            <person name="Alvarado L."/>
            <person name="Arachchi H.M."/>
            <person name="Berlin A."/>
            <person name="Chapman S.B."/>
            <person name="Goldberg J."/>
            <person name="Griggs A."/>
            <person name="Gujja S."/>
            <person name="Hansen M."/>
            <person name="Howarth C."/>
            <person name="Imamovic A."/>
            <person name="Larimer J."/>
            <person name="McCowen C."/>
            <person name="Montmayeur A."/>
            <person name="Murphy C."/>
            <person name="Neiman D."/>
            <person name="Pearson M."/>
            <person name="Priest M."/>
            <person name="Roberts A."/>
            <person name="Saif S."/>
            <person name="Shea T."/>
            <person name="Sisk P."/>
            <person name="Sykes S."/>
            <person name="Wortman J."/>
            <person name="Nusbaum C."/>
            <person name="Birren B."/>
        </authorList>
    </citation>
    <scope>NUCLEOTIDE SEQUENCE [LARGE SCALE GENOMIC DNA]</scope>
    <source>
        <strain evidence="2 3">VS20</strain>
    </source>
</reference>
<protein>
    <submittedName>
        <fullName evidence="2">Uncharacterized protein</fullName>
    </submittedName>
</protein>